<accession>A0A6J6HBL7</accession>
<sequence length="164" mass="18637">MCNTTSWNVETNLNHCLLELVTVLCCFDRFSICANELWRTGHTNKSLCVESHRQVETCLPSQSGKNCIRFFALDDLGKNFWSQRLDIRTIGEVRVRHDGGRVRVGEHHAIPLRLQHTTCLSAGVVEFTRLTNNDGTRPNDEDVVDVITAWHYLPSIISANCAKR</sequence>
<protein>
    <submittedName>
        <fullName evidence="1">Unannotated protein</fullName>
    </submittedName>
</protein>
<dbReference type="AlphaFoldDB" id="A0A6J6HBL7"/>
<reference evidence="1" key="1">
    <citation type="submission" date="2020-05" db="EMBL/GenBank/DDBJ databases">
        <authorList>
            <person name="Chiriac C."/>
            <person name="Salcher M."/>
            <person name="Ghai R."/>
            <person name="Kavagutti S V."/>
        </authorList>
    </citation>
    <scope>NUCLEOTIDE SEQUENCE</scope>
</reference>
<evidence type="ECO:0000313" key="1">
    <source>
        <dbReference type="EMBL" id="CAB4610290.1"/>
    </source>
</evidence>
<dbReference type="EMBL" id="CAEZUX010000025">
    <property type="protein sequence ID" value="CAB4610290.1"/>
    <property type="molecule type" value="Genomic_DNA"/>
</dbReference>
<proteinExistence type="predicted"/>
<organism evidence="1">
    <name type="scientific">freshwater metagenome</name>
    <dbReference type="NCBI Taxonomy" id="449393"/>
    <lineage>
        <taxon>unclassified sequences</taxon>
        <taxon>metagenomes</taxon>
        <taxon>ecological metagenomes</taxon>
    </lineage>
</organism>
<gene>
    <name evidence="1" type="ORF">UFOPK1874_00376</name>
</gene>
<name>A0A6J6HBL7_9ZZZZ</name>